<dbReference type="Proteomes" id="UP000000447">
    <property type="component" value="Plasmid unnamed"/>
</dbReference>
<feature type="compositionally biased region" description="Polar residues" evidence="1">
    <location>
        <begin position="37"/>
        <end position="50"/>
    </location>
</feature>
<sequence length="784" mass="84859">MRLGALGRGGPVPSRLPAASPARLRWQRSRAGRGPTDSRSASSRTVTGATSLRQLTESFLLVRIQAPRAGGAGSCLPPDRSASSRARPAKPDNAPARLHRSGLDGDAASHPTCRHLTPRGRPGVPSGPGIRAHAARRDAVDHRAYRAVEKHSGQLRTVRVAPRAAGIAPPDITGDAWIITDSPRKLRRKWMEPSCDLNPVLRGAIMTPGWRSRGERRMPDPPLTADEQPERSGDDVRRRGWFWHWNTIITQFAPLIGLKGVGLLNSYTVWTDRREHSPYRGYAFPSQQAEAAFYGEDRAELITINKILVALDLIEIRKEMVTRTDEAGRRWRVPHNFYRVKDRPDGFVLTPEAVLRVVELAARDDAVYRYIRHVFSPRFAPIDRDNVWHQILPVVRQHPLWQKLAARAAAEDARASARTRAGHVRRKRTAASDESATSLSTTVAQSDTAQPADVALSNSGSPTVVASSDDGFPSESRSSVGPANREEASSVAPDDTTYHQGEPTTTTTARDPQEVAEPPAGGAGPLLEPSPHVIACYEAANARPASPLERTLLAELEREFLPLASARGESSAELLVAAIREAVASGSRYVAPKRIREILARWARHAVRSSTATTRAVSSQPASSLASSAVPGLHVDGLLAPDTLDRLVTLLEEALAARLTRSQSSPSQPGGSSLAVSLGNSPSVLERANSEQSAGLAPLWSLAQEHLSERLPASAIAECIRPARLLAASDAGPVVLGVPSATVRRHLERRWLAPVREVLATLLDRPVEIHIVTFAEWEGGNSAS</sequence>
<feature type="region of interest" description="Disordered" evidence="1">
    <location>
        <begin position="415"/>
        <end position="527"/>
    </location>
</feature>
<dbReference type="InterPro" id="IPR038454">
    <property type="entry name" value="DnaA_N_sf"/>
</dbReference>
<feature type="compositionally biased region" description="Polar residues" evidence="1">
    <location>
        <begin position="432"/>
        <end position="449"/>
    </location>
</feature>
<dbReference type="HOGENOM" id="CLU_357494_0_0_0"/>
<feature type="compositionally biased region" description="Low complexity" evidence="1">
    <location>
        <begin position="119"/>
        <end position="131"/>
    </location>
</feature>
<evidence type="ECO:0000256" key="1">
    <source>
        <dbReference type="SAM" id="MobiDB-lite"/>
    </source>
</evidence>
<feature type="compositionally biased region" description="Gly residues" evidence="1">
    <location>
        <begin position="1"/>
        <end position="10"/>
    </location>
</feature>
<gene>
    <name evidence="2" type="ordered locus">trd_A0144</name>
</gene>
<dbReference type="AlphaFoldDB" id="B9L2Y1"/>
<dbReference type="Gene3D" id="3.30.300.180">
    <property type="match status" value="1"/>
</dbReference>
<keyword evidence="3" id="KW-1185">Reference proteome</keyword>
<evidence type="ECO:0000313" key="3">
    <source>
        <dbReference type="Proteomes" id="UP000000447"/>
    </source>
</evidence>
<feature type="compositionally biased region" description="Polar residues" evidence="1">
    <location>
        <begin position="456"/>
        <end position="466"/>
    </location>
</feature>
<evidence type="ECO:0000313" key="2">
    <source>
        <dbReference type="EMBL" id="ACM07063.1"/>
    </source>
</evidence>
<evidence type="ECO:0008006" key="4">
    <source>
        <dbReference type="Google" id="ProtNLM"/>
    </source>
</evidence>
<protein>
    <recommendedName>
        <fullName evidence="4">DnaA N-terminal domain-containing protein</fullName>
    </recommendedName>
</protein>
<feature type="compositionally biased region" description="Low complexity" evidence="1">
    <location>
        <begin position="659"/>
        <end position="673"/>
    </location>
</feature>
<feature type="compositionally biased region" description="Basic residues" evidence="1">
    <location>
        <begin position="420"/>
        <end position="429"/>
    </location>
</feature>
<dbReference type="eggNOG" id="COG3935">
    <property type="taxonomic scope" value="Bacteria"/>
</dbReference>
<feature type="region of interest" description="Disordered" evidence="1">
    <location>
        <begin position="659"/>
        <end position="678"/>
    </location>
</feature>
<geneLocation type="plasmid" evidence="3">
    <name>Tros</name>
</geneLocation>
<feature type="region of interest" description="Disordered" evidence="1">
    <location>
        <begin position="1"/>
        <end position="50"/>
    </location>
</feature>
<dbReference type="KEGG" id="tro:trd_A0144"/>
<organism evidence="2 3">
    <name type="scientific">Thermomicrobium roseum (strain ATCC 27502 / DSM 5159 / P-2)</name>
    <dbReference type="NCBI Taxonomy" id="309801"/>
    <lineage>
        <taxon>Bacteria</taxon>
        <taxon>Pseudomonadati</taxon>
        <taxon>Thermomicrobiota</taxon>
        <taxon>Thermomicrobia</taxon>
        <taxon>Thermomicrobiales</taxon>
        <taxon>Thermomicrobiaceae</taxon>
        <taxon>Thermomicrobium</taxon>
    </lineage>
</organism>
<dbReference type="EMBL" id="CP001276">
    <property type="protein sequence ID" value="ACM07063.1"/>
    <property type="molecule type" value="Genomic_DNA"/>
</dbReference>
<name>B9L2Y1_THERP</name>
<feature type="region of interest" description="Disordered" evidence="1">
    <location>
        <begin position="210"/>
        <end position="234"/>
    </location>
</feature>
<accession>B9L2Y1</accession>
<reference evidence="2 3" key="1">
    <citation type="journal article" date="2009" name="PLoS ONE">
        <title>Complete genome sequence of the aerobic CO-oxidizing thermophile Thermomicrobium roseum.</title>
        <authorList>
            <person name="Wu D."/>
            <person name="Raymond J."/>
            <person name="Wu M."/>
            <person name="Chatterji S."/>
            <person name="Ren Q."/>
            <person name="Graham J.E."/>
            <person name="Bryant D.A."/>
            <person name="Robb F."/>
            <person name="Colman A."/>
            <person name="Tallon L.J."/>
            <person name="Badger J.H."/>
            <person name="Madupu R."/>
            <person name="Ward N.L."/>
            <person name="Eisen J.A."/>
        </authorList>
    </citation>
    <scope>NUCLEOTIDE SEQUENCE [LARGE SCALE GENOMIC DNA]</scope>
    <source>
        <strain evidence="3">ATCC 27502 / DSM 5159 / P-2</strain>
        <plasmid evidence="2">unnamed</plasmid>
    </source>
</reference>
<feature type="compositionally biased region" description="Polar residues" evidence="1">
    <location>
        <begin position="498"/>
        <end position="510"/>
    </location>
</feature>
<proteinExistence type="predicted"/>
<feature type="compositionally biased region" description="Low complexity" evidence="1">
    <location>
        <begin position="516"/>
        <end position="527"/>
    </location>
</feature>
<keyword evidence="2" id="KW-0614">Plasmid</keyword>
<feature type="region of interest" description="Disordered" evidence="1">
    <location>
        <begin position="69"/>
        <end position="131"/>
    </location>
</feature>